<organism evidence="1">
    <name type="scientific">Spongospora subterranea</name>
    <dbReference type="NCBI Taxonomy" id="70186"/>
    <lineage>
        <taxon>Eukaryota</taxon>
        <taxon>Sar</taxon>
        <taxon>Rhizaria</taxon>
        <taxon>Endomyxa</taxon>
        <taxon>Phytomyxea</taxon>
        <taxon>Plasmodiophorida</taxon>
        <taxon>Plasmodiophoridae</taxon>
        <taxon>Spongospora</taxon>
    </lineage>
</organism>
<dbReference type="EMBL" id="HACM01004938">
    <property type="protein sequence ID" value="CRZ05380.1"/>
    <property type="molecule type" value="Transcribed_RNA"/>
</dbReference>
<evidence type="ECO:0000313" key="1">
    <source>
        <dbReference type="EMBL" id="CRZ05380.1"/>
    </source>
</evidence>
<dbReference type="AlphaFoldDB" id="A0A0H5QU12"/>
<reference evidence="1" key="1">
    <citation type="submission" date="2015-04" db="EMBL/GenBank/DDBJ databases">
        <title>The genome sequence of the plant pathogenic Rhizarian Plasmodiophora brassicae reveals insights in its biotrophic life cycle and the origin of chitin synthesis.</title>
        <authorList>
            <person name="Schwelm A."/>
            <person name="Fogelqvist J."/>
            <person name="Knaust A."/>
            <person name="Julke S."/>
            <person name="Lilja T."/>
            <person name="Dhandapani V."/>
            <person name="Bonilla-Rosso G."/>
            <person name="Karlsson M."/>
            <person name="Shevchenko A."/>
            <person name="Choi S.R."/>
            <person name="Kim H.G."/>
            <person name="Park J.Y."/>
            <person name="Lim Y.P."/>
            <person name="Ludwig-Muller J."/>
            <person name="Dixelius C."/>
        </authorList>
    </citation>
    <scope>NUCLEOTIDE SEQUENCE</scope>
    <source>
        <tissue evidence="1">Potato root galls</tissue>
    </source>
</reference>
<proteinExistence type="predicted"/>
<protein>
    <submittedName>
        <fullName evidence="1">Uncharacterized protein</fullName>
    </submittedName>
</protein>
<sequence>MDNVGVGEIVGLHSDSNGRSCESHGTCGNWVNEGDLIRFKVVIVDFDGQVEQAIACHRIRDGVESCRVGFLQRSLVARSKERFANKFGQVLQLYENCDNVVKRNKSFKNKGMASFRLLEYVPVEE</sequence>
<accession>A0A0H5QU12</accession>
<name>A0A0H5QU12_9EUKA</name>